<reference evidence="1" key="1">
    <citation type="submission" date="2023-08" db="EMBL/GenBank/DDBJ databases">
        <title>A de novo genome assembly of Solanum verrucosum Schlechtendal, a Mexican diploid species geographically isolated from the other diploid A-genome species in potato relatives.</title>
        <authorList>
            <person name="Hosaka K."/>
        </authorList>
    </citation>
    <scope>NUCLEOTIDE SEQUENCE</scope>
    <source>
        <tissue evidence="1">Young leaves</tissue>
    </source>
</reference>
<proteinExistence type="predicted"/>
<organism evidence="1 2">
    <name type="scientific">Solanum verrucosum</name>
    <dbReference type="NCBI Taxonomy" id="315347"/>
    <lineage>
        <taxon>Eukaryota</taxon>
        <taxon>Viridiplantae</taxon>
        <taxon>Streptophyta</taxon>
        <taxon>Embryophyta</taxon>
        <taxon>Tracheophyta</taxon>
        <taxon>Spermatophyta</taxon>
        <taxon>Magnoliopsida</taxon>
        <taxon>eudicotyledons</taxon>
        <taxon>Gunneridae</taxon>
        <taxon>Pentapetalae</taxon>
        <taxon>asterids</taxon>
        <taxon>lamiids</taxon>
        <taxon>Solanales</taxon>
        <taxon>Solanaceae</taxon>
        <taxon>Solanoideae</taxon>
        <taxon>Solaneae</taxon>
        <taxon>Solanum</taxon>
    </lineage>
</organism>
<keyword evidence="2" id="KW-1185">Reference proteome</keyword>
<sequence>MGTKIYICVAVDHSASLVRIAYQLGDSPFGVVHHHLAASSSIVMLWVIGRHGTAAWNCSAMRRLLIFTADLFLFFMAQYAGIKDENICVAANHSASLVGIADSPFGVVHRRLALAYNIVLLWVIGRQGTTSRNCSEMRRLLLFTIDLLVSFRAPHTRAKGENVIYWRLAEWIWRLADLPFFILL</sequence>
<gene>
    <name evidence="1" type="ORF">MTR67_023645</name>
</gene>
<evidence type="ECO:0000313" key="2">
    <source>
        <dbReference type="Proteomes" id="UP001234989"/>
    </source>
</evidence>
<name>A0AAF0QWW6_SOLVR</name>
<feature type="non-terminal residue" evidence="1">
    <location>
        <position position="184"/>
    </location>
</feature>
<dbReference type="Proteomes" id="UP001234989">
    <property type="component" value="Chromosome 5"/>
</dbReference>
<accession>A0AAF0QWW6</accession>
<evidence type="ECO:0000313" key="1">
    <source>
        <dbReference type="EMBL" id="WMV30260.1"/>
    </source>
</evidence>
<dbReference type="AlphaFoldDB" id="A0AAF0QWW6"/>
<protein>
    <submittedName>
        <fullName evidence="1">Uncharacterized protein</fullName>
    </submittedName>
</protein>
<dbReference type="EMBL" id="CP133616">
    <property type="protein sequence ID" value="WMV30260.1"/>
    <property type="molecule type" value="Genomic_DNA"/>
</dbReference>